<organism evidence="1 2">
    <name type="scientific">Sphingomonas sanguinis</name>
    <dbReference type="NCBI Taxonomy" id="33051"/>
    <lineage>
        <taxon>Bacteria</taxon>
        <taxon>Pseudomonadati</taxon>
        <taxon>Pseudomonadota</taxon>
        <taxon>Alphaproteobacteria</taxon>
        <taxon>Sphingomonadales</taxon>
        <taxon>Sphingomonadaceae</taxon>
        <taxon>Sphingomonas</taxon>
    </lineage>
</organism>
<proteinExistence type="predicted"/>
<evidence type="ECO:0000313" key="1">
    <source>
        <dbReference type="EMBL" id="MDZ7283588.1"/>
    </source>
</evidence>
<protein>
    <submittedName>
        <fullName evidence="1">Uncharacterized protein</fullName>
    </submittedName>
</protein>
<keyword evidence="2" id="KW-1185">Reference proteome</keyword>
<gene>
    <name evidence="1" type="ORF">N4G62_16290</name>
</gene>
<dbReference type="EMBL" id="JAOBTW010000022">
    <property type="protein sequence ID" value="MDZ7283588.1"/>
    <property type="molecule type" value="Genomic_DNA"/>
</dbReference>
<name>A0ABU5LUH2_9SPHN</name>
<comment type="caution">
    <text evidence="1">The sequence shown here is derived from an EMBL/GenBank/DDBJ whole genome shotgun (WGS) entry which is preliminary data.</text>
</comment>
<sequence>MLIKRLNGGKARGGARLGTGWRTSHWRAFTGLSSIRHVFWVRRRFSVAFDFAQAERRLGNWAGYQNPFSLSEVE</sequence>
<evidence type="ECO:0000313" key="2">
    <source>
        <dbReference type="Proteomes" id="UP001292182"/>
    </source>
</evidence>
<reference evidence="2" key="1">
    <citation type="submission" date="2023-07" db="EMBL/GenBank/DDBJ databases">
        <title>Whole genome sequence analysis of rice epiphytic Sphingomonas sanguinis OsEp_Plm_15B2.</title>
        <authorList>
            <person name="Sahu K.P."/>
            <person name="Asharani P."/>
            <person name="Reddy B."/>
            <person name="Kumar A."/>
        </authorList>
    </citation>
    <scope>NUCLEOTIDE SEQUENCE [LARGE SCALE GENOMIC DNA]</scope>
    <source>
        <strain evidence="2">OsEp_Plm_15B2</strain>
    </source>
</reference>
<dbReference type="Proteomes" id="UP001292182">
    <property type="component" value="Unassembled WGS sequence"/>
</dbReference>
<dbReference type="RefSeq" id="WP_322540202.1">
    <property type="nucleotide sequence ID" value="NZ_JAOBTW010000022.1"/>
</dbReference>
<accession>A0ABU5LUH2</accession>
<feature type="non-terminal residue" evidence="1">
    <location>
        <position position="74"/>
    </location>
</feature>